<dbReference type="AlphaFoldDB" id="A0A7S0GJG9"/>
<dbReference type="EMBL" id="HBEL01042863">
    <property type="protein sequence ID" value="CAD8423820.1"/>
    <property type="molecule type" value="Transcribed_RNA"/>
</dbReference>
<proteinExistence type="predicted"/>
<evidence type="ECO:0000313" key="1">
    <source>
        <dbReference type="EMBL" id="CAD8423820.1"/>
    </source>
</evidence>
<dbReference type="InterPro" id="IPR023198">
    <property type="entry name" value="PGP-like_dom2"/>
</dbReference>
<dbReference type="InterPro" id="IPR041492">
    <property type="entry name" value="HAD_2"/>
</dbReference>
<accession>A0A7S0GJG9</accession>
<gene>
    <name evidence="1" type="ORF">PINE0816_LOCUS19978</name>
</gene>
<dbReference type="InterPro" id="IPR023214">
    <property type="entry name" value="HAD_sf"/>
</dbReference>
<name>A0A7S0GJG9_9STRA</name>
<dbReference type="SUPFAM" id="SSF56784">
    <property type="entry name" value="HAD-like"/>
    <property type="match status" value="1"/>
</dbReference>
<organism evidence="1">
    <name type="scientific">Proboscia inermis</name>
    <dbReference type="NCBI Taxonomy" id="420281"/>
    <lineage>
        <taxon>Eukaryota</taxon>
        <taxon>Sar</taxon>
        <taxon>Stramenopiles</taxon>
        <taxon>Ochrophyta</taxon>
        <taxon>Bacillariophyta</taxon>
        <taxon>Coscinodiscophyceae</taxon>
        <taxon>Rhizosoleniophycidae</taxon>
        <taxon>Rhizosoleniales</taxon>
        <taxon>Rhizosoleniaceae</taxon>
        <taxon>Proboscia</taxon>
    </lineage>
</organism>
<protein>
    <submittedName>
        <fullName evidence="1">Uncharacterized protein</fullName>
    </submittedName>
</protein>
<dbReference type="InterPro" id="IPR036412">
    <property type="entry name" value="HAD-like_sf"/>
</dbReference>
<dbReference type="Gene3D" id="3.40.50.1000">
    <property type="entry name" value="HAD superfamily/HAD-like"/>
    <property type="match status" value="1"/>
</dbReference>
<dbReference type="Gene3D" id="1.10.150.240">
    <property type="entry name" value="Putative phosphatase, domain 2"/>
    <property type="match status" value="1"/>
</dbReference>
<reference evidence="1" key="1">
    <citation type="submission" date="2021-01" db="EMBL/GenBank/DDBJ databases">
        <authorList>
            <person name="Corre E."/>
            <person name="Pelletier E."/>
            <person name="Niang G."/>
            <person name="Scheremetjew M."/>
            <person name="Finn R."/>
            <person name="Kale V."/>
            <person name="Holt S."/>
            <person name="Cochrane G."/>
            <person name="Meng A."/>
            <person name="Brown T."/>
            <person name="Cohen L."/>
        </authorList>
    </citation>
    <scope>NUCLEOTIDE SEQUENCE</scope>
    <source>
        <strain evidence="1">CCAP1064/1</strain>
    </source>
</reference>
<dbReference type="Pfam" id="PF13419">
    <property type="entry name" value="HAD_2"/>
    <property type="match status" value="1"/>
</dbReference>
<sequence>MWNIFTTALSTLLLQSVPIFYNFMPCKSLSFTAKSRSKIGNLDAIKSSKGVLFDIDGTLADSWKLGFDATQVVLTNYGIDAITEDSYHKGCVYTTPERLARHVGLLPGDENFDELGGKLGMEFDDYYVKLVRKYHEERQQCE</sequence>